<sequence length="105" mass="11810">MCFCKSTGEFFAPITGGNPNHPIPTLKTILASTNLLGYSKSNLRALVHPTFNIADFIQIVAKMLELPKQKFRYHKQSIEVYILGVLIAVTTDQLTMPDTTYKVFF</sequence>
<gene>
    <name evidence="1" type="ORF">WG66_1963</name>
</gene>
<comment type="caution">
    <text evidence="1">The sequence shown here is derived from an EMBL/GenBank/DDBJ whole genome shotgun (WGS) entry which is preliminary data.</text>
</comment>
<organism evidence="1 2">
    <name type="scientific">Moniliophthora roreri</name>
    <name type="common">Frosty pod rot fungus</name>
    <name type="synonym">Monilia roreri</name>
    <dbReference type="NCBI Taxonomy" id="221103"/>
    <lineage>
        <taxon>Eukaryota</taxon>
        <taxon>Fungi</taxon>
        <taxon>Dikarya</taxon>
        <taxon>Basidiomycota</taxon>
        <taxon>Agaricomycotina</taxon>
        <taxon>Agaricomycetes</taxon>
        <taxon>Agaricomycetidae</taxon>
        <taxon>Agaricales</taxon>
        <taxon>Marasmiineae</taxon>
        <taxon>Marasmiaceae</taxon>
        <taxon>Moniliophthora</taxon>
    </lineage>
</organism>
<dbReference type="Proteomes" id="UP000054988">
    <property type="component" value="Unassembled WGS sequence"/>
</dbReference>
<protein>
    <submittedName>
        <fullName evidence="1">Uncharacterized protein</fullName>
    </submittedName>
</protein>
<dbReference type="AlphaFoldDB" id="A0A0W0GAA3"/>
<evidence type="ECO:0000313" key="1">
    <source>
        <dbReference type="EMBL" id="KTB45460.1"/>
    </source>
</evidence>
<dbReference type="EMBL" id="LATX01000695">
    <property type="protein sequence ID" value="KTB45460.1"/>
    <property type="molecule type" value="Genomic_DNA"/>
</dbReference>
<reference evidence="1 2" key="1">
    <citation type="submission" date="2015-12" db="EMBL/GenBank/DDBJ databases">
        <title>Draft genome sequence of Moniliophthora roreri, the causal agent of frosty pod rot of cacao.</title>
        <authorList>
            <person name="Aime M.C."/>
            <person name="Diaz-Valderrama J.R."/>
            <person name="Kijpornyongpan T."/>
            <person name="Phillips-Mora W."/>
        </authorList>
    </citation>
    <scope>NUCLEOTIDE SEQUENCE [LARGE SCALE GENOMIC DNA]</scope>
    <source>
        <strain evidence="1 2">MCA 2952</strain>
    </source>
</reference>
<proteinExistence type="predicted"/>
<evidence type="ECO:0000313" key="2">
    <source>
        <dbReference type="Proteomes" id="UP000054988"/>
    </source>
</evidence>
<name>A0A0W0GAA3_MONRR</name>
<accession>A0A0W0GAA3</accession>